<sequence>MRVAIRAGTSKKFYTSRGESSETFRPPSQSLRLGPKQPKANMAATGVTSSMGDSSSFQLRCTTKTGAESIGCSGLCPACEDGGLHQECGLKTTNSSLHDPRSTVPVPVSSSPVYWSHPCLRLLPALQSGYPPQTSTILRREAKSGAQPSRVWLLMRPSTTIQSVLEEIPSVRVFWHSVGSLLRKCMAGTVRPSITPKGSSRLDLPAMET</sequence>
<evidence type="ECO:0000313" key="2">
    <source>
        <dbReference type="EMBL" id="KAH6899030.1"/>
    </source>
</evidence>
<name>A0A9P9AYS5_9HYPO</name>
<reference evidence="2 3" key="1">
    <citation type="journal article" date="2021" name="Nat. Commun.">
        <title>Genetic determinants of endophytism in the Arabidopsis root mycobiome.</title>
        <authorList>
            <person name="Mesny F."/>
            <person name="Miyauchi S."/>
            <person name="Thiergart T."/>
            <person name="Pickel B."/>
            <person name="Atanasova L."/>
            <person name="Karlsson M."/>
            <person name="Huettel B."/>
            <person name="Barry K.W."/>
            <person name="Haridas S."/>
            <person name="Chen C."/>
            <person name="Bauer D."/>
            <person name="Andreopoulos W."/>
            <person name="Pangilinan J."/>
            <person name="LaButti K."/>
            <person name="Riley R."/>
            <person name="Lipzen A."/>
            <person name="Clum A."/>
            <person name="Drula E."/>
            <person name="Henrissat B."/>
            <person name="Kohler A."/>
            <person name="Grigoriev I.V."/>
            <person name="Martin F.M."/>
            <person name="Hacquard S."/>
        </authorList>
    </citation>
    <scope>NUCLEOTIDE SEQUENCE [LARGE SCALE GENOMIC DNA]</scope>
    <source>
        <strain evidence="2 3">MPI-CAGE-CH-0241</strain>
    </source>
</reference>
<dbReference type="EMBL" id="JAGPYM010000002">
    <property type="protein sequence ID" value="KAH6899030.1"/>
    <property type="molecule type" value="Genomic_DNA"/>
</dbReference>
<feature type="region of interest" description="Disordered" evidence="1">
    <location>
        <begin position="1"/>
        <end position="51"/>
    </location>
</feature>
<evidence type="ECO:0000256" key="1">
    <source>
        <dbReference type="SAM" id="MobiDB-lite"/>
    </source>
</evidence>
<dbReference type="AlphaFoldDB" id="A0A9P9AYS5"/>
<feature type="compositionally biased region" description="Polar residues" evidence="1">
    <location>
        <begin position="17"/>
        <end position="31"/>
    </location>
</feature>
<accession>A0A9P9AYS5</accession>
<proteinExistence type="predicted"/>
<comment type="caution">
    <text evidence="2">The sequence shown here is derived from an EMBL/GenBank/DDBJ whole genome shotgun (WGS) entry which is preliminary data.</text>
</comment>
<organism evidence="2 3">
    <name type="scientific">Thelonectria olida</name>
    <dbReference type="NCBI Taxonomy" id="1576542"/>
    <lineage>
        <taxon>Eukaryota</taxon>
        <taxon>Fungi</taxon>
        <taxon>Dikarya</taxon>
        <taxon>Ascomycota</taxon>
        <taxon>Pezizomycotina</taxon>
        <taxon>Sordariomycetes</taxon>
        <taxon>Hypocreomycetidae</taxon>
        <taxon>Hypocreales</taxon>
        <taxon>Nectriaceae</taxon>
        <taxon>Thelonectria</taxon>
    </lineage>
</organism>
<evidence type="ECO:0000313" key="3">
    <source>
        <dbReference type="Proteomes" id="UP000777438"/>
    </source>
</evidence>
<dbReference type="Proteomes" id="UP000777438">
    <property type="component" value="Unassembled WGS sequence"/>
</dbReference>
<protein>
    <submittedName>
        <fullName evidence="2">Uncharacterized protein</fullName>
    </submittedName>
</protein>
<gene>
    <name evidence="2" type="ORF">B0T10DRAFT_127699</name>
</gene>
<keyword evidence="3" id="KW-1185">Reference proteome</keyword>